<dbReference type="RefSeq" id="WP_271090158.1">
    <property type="nucleotide sequence ID" value="NZ_JAPJZH010000008.1"/>
</dbReference>
<proteinExistence type="predicted"/>
<dbReference type="SMART" id="SM00857">
    <property type="entry name" value="Resolvase"/>
    <property type="match status" value="1"/>
</dbReference>
<gene>
    <name evidence="8" type="ORF">OOZ53_13675</name>
</gene>
<keyword evidence="1" id="KW-0229">DNA integration</keyword>
<feature type="domain" description="Recombinase" evidence="7">
    <location>
        <begin position="154"/>
        <end position="264"/>
    </location>
</feature>
<evidence type="ECO:0000256" key="5">
    <source>
        <dbReference type="SAM" id="Coils"/>
    </source>
</evidence>
<protein>
    <submittedName>
        <fullName evidence="8">Recombinase family protein</fullName>
    </submittedName>
</protein>
<dbReference type="Pfam" id="PF13408">
    <property type="entry name" value="Zn_ribbon_recom"/>
    <property type="match status" value="1"/>
</dbReference>
<dbReference type="InterPro" id="IPR011109">
    <property type="entry name" value="DNA_bind_recombinase_dom"/>
</dbReference>
<keyword evidence="5" id="KW-0175">Coiled coil</keyword>
<feature type="domain" description="Resolvase/invertase-type recombinase catalytic" evidence="6">
    <location>
        <begin position="3"/>
        <end position="147"/>
    </location>
</feature>
<dbReference type="PANTHER" id="PTHR30461">
    <property type="entry name" value="DNA-INVERTASE FROM LAMBDOID PROPHAGE"/>
    <property type="match status" value="1"/>
</dbReference>
<dbReference type="InterPro" id="IPR038109">
    <property type="entry name" value="DNA_bind_recomb_sf"/>
</dbReference>
<dbReference type="Pfam" id="PF07508">
    <property type="entry name" value="Recombinase"/>
    <property type="match status" value="1"/>
</dbReference>
<dbReference type="InterPro" id="IPR036162">
    <property type="entry name" value="Resolvase-like_N_sf"/>
</dbReference>
<evidence type="ECO:0000313" key="9">
    <source>
        <dbReference type="Proteomes" id="UP001148313"/>
    </source>
</evidence>
<dbReference type="CDD" id="cd00338">
    <property type="entry name" value="Ser_Recombinase"/>
    <property type="match status" value="1"/>
</dbReference>
<evidence type="ECO:0000256" key="1">
    <source>
        <dbReference type="ARBA" id="ARBA00022908"/>
    </source>
</evidence>
<evidence type="ECO:0000259" key="7">
    <source>
        <dbReference type="PROSITE" id="PS51737"/>
    </source>
</evidence>
<dbReference type="Pfam" id="PF00239">
    <property type="entry name" value="Resolvase"/>
    <property type="match status" value="1"/>
</dbReference>
<dbReference type="InterPro" id="IPR006119">
    <property type="entry name" value="Resolv_N"/>
</dbReference>
<dbReference type="SUPFAM" id="SSF53041">
    <property type="entry name" value="Resolvase-like"/>
    <property type="match status" value="1"/>
</dbReference>
<comment type="caution">
    <text evidence="8">The sequence shown here is derived from an EMBL/GenBank/DDBJ whole genome shotgun (WGS) entry which is preliminary data.</text>
</comment>
<name>A0ABT4VNY1_9HYPH</name>
<dbReference type="PROSITE" id="PS51736">
    <property type="entry name" value="RECOMBINASES_3"/>
    <property type="match status" value="1"/>
</dbReference>
<feature type="coiled-coil region" evidence="5">
    <location>
        <begin position="352"/>
        <end position="410"/>
    </location>
</feature>
<dbReference type="PANTHER" id="PTHR30461:SF23">
    <property type="entry name" value="DNA RECOMBINASE-RELATED"/>
    <property type="match status" value="1"/>
</dbReference>
<evidence type="ECO:0000313" key="8">
    <source>
        <dbReference type="EMBL" id="MDA4846410.1"/>
    </source>
</evidence>
<dbReference type="InterPro" id="IPR025827">
    <property type="entry name" value="Zn_ribbon_recom_dom"/>
</dbReference>
<organism evidence="8 9">
    <name type="scientific">Hoeflea poritis</name>
    <dbReference type="NCBI Taxonomy" id="2993659"/>
    <lineage>
        <taxon>Bacteria</taxon>
        <taxon>Pseudomonadati</taxon>
        <taxon>Pseudomonadota</taxon>
        <taxon>Alphaproteobacteria</taxon>
        <taxon>Hyphomicrobiales</taxon>
        <taxon>Rhizobiaceae</taxon>
        <taxon>Hoeflea</taxon>
    </lineage>
</organism>
<dbReference type="InterPro" id="IPR050639">
    <property type="entry name" value="SSR_resolvase"/>
</dbReference>
<dbReference type="Gene3D" id="3.90.1750.20">
    <property type="entry name" value="Putative Large Serine Recombinase, Chain B, Domain 2"/>
    <property type="match status" value="1"/>
</dbReference>
<sequence>MKKCFGYIRVSTKKQGDGASLDAQKEAIVEFAKRNDIIITKWYAEQKTAAKRGRPQFVAMIKALRQGKAQGVVMHKIDRSARNFFDWAKIGQLSDAGIDIHFAVESLDFRSRGGRLAANVQMAVAEDYIRNLKEEIRKGQIGRLKNGYYPFTAPLGYLDNGKGKLKTPDPKRAKLVQTLFELYATGTYSIRTLRTEMIRRGLTNRDGRPPANNLIERILGNPFYTGIISISATGQTYEGKHKPLISASLFKRVQEVKFGKRGKKFTRHNHIYRGLFQCAGCMRSMIPELQKGHVYYRCHRIDCPSNIIREDDIEKAVVDELRKLRLGPAEIEQLTHAVTAWAEEKYGGKGNQLTLQCELEKVDQRIENLTDALIDKHIEPDAYHKRHQALLIEKRELEEKVENLRDLQSAGDNVQRFLELVKSLAEYYQTVSPDEKREFVEYTVSNRTVKNKKVELEPSEWLIPVQNVTSVMDGALTPPNCRRVPDLQPCQIEALVVAAYSEEAKRFGAICRKYDKKFKRHEQSSEQ</sequence>
<dbReference type="PROSITE" id="PS51737">
    <property type="entry name" value="RECOMBINASE_DNA_BIND"/>
    <property type="match status" value="1"/>
</dbReference>
<dbReference type="Gene3D" id="3.40.50.1390">
    <property type="entry name" value="Resolvase, N-terminal catalytic domain"/>
    <property type="match status" value="1"/>
</dbReference>
<dbReference type="InterPro" id="IPR006118">
    <property type="entry name" value="Recombinase_CS"/>
</dbReference>
<evidence type="ECO:0000259" key="6">
    <source>
        <dbReference type="PROSITE" id="PS51736"/>
    </source>
</evidence>
<evidence type="ECO:0000256" key="4">
    <source>
        <dbReference type="PROSITE-ProRule" id="PRU10137"/>
    </source>
</evidence>
<dbReference type="PROSITE" id="PS00397">
    <property type="entry name" value="RECOMBINASES_1"/>
    <property type="match status" value="1"/>
</dbReference>
<dbReference type="Proteomes" id="UP001148313">
    <property type="component" value="Unassembled WGS sequence"/>
</dbReference>
<evidence type="ECO:0000256" key="2">
    <source>
        <dbReference type="ARBA" id="ARBA00023125"/>
    </source>
</evidence>
<keyword evidence="3" id="KW-0233">DNA recombination</keyword>
<accession>A0ABT4VNY1</accession>
<evidence type="ECO:0000256" key="3">
    <source>
        <dbReference type="ARBA" id="ARBA00023172"/>
    </source>
</evidence>
<reference evidence="8" key="1">
    <citation type="submission" date="2022-11" db="EMBL/GenBank/DDBJ databases">
        <title>Hoeflea poritis sp. nov., isolated from scleractinian coral Porites lutea.</title>
        <authorList>
            <person name="Zhang G."/>
            <person name="Wei Q."/>
            <person name="Cai L."/>
        </authorList>
    </citation>
    <scope>NUCLEOTIDE SEQUENCE</scope>
    <source>
        <strain evidence="8">E7-10</strain>
    </source>
</reference>
<feature type="active site" description="O-(5'-phospho-DNA)-serine intermediate" evidence="4">
    <location>
        <position position="11"/>
    </location>
</feature>
<keyword evidence="9" id="KW-1185">Reference proteome</keyword>
<dbReference type="EMBL" id="JAPJZH010000008">
    <property type="protein sequence ID" value="MDA4846410.1"/>
    <property type="molecule type" value="Genomic_DNA"/>
</dbReference>
<keyword evidence="2" id="KW-0238">DNA-binding</keyword>